<dbReference type="InterPro" id="IPR001647">
    <property type="entry name" value="HTH_TetR"/>
</dbReference>
<dbReference type="SUPFAM" id="SSF46689">
    <property type="entry name" value="Homeodomain-like"/>
    <property type="match status" value="1"/>
</dbReference>
<comment type="caution">
    <text evidence="4">The sequence shown here is derived from an EMBL/GenBank/DDBJ whole genome shotgun (WGS) entry which is preliminary data.</text>
</comment>
<dbReference type="InterPro" id="IPR039532">
    <property type="entry name" value="TetR_C_Firmicutes"/>
</dbReference>
<reference evidence="4 5" key="1">
    <citation type="submission" date="2024-06" db="EMBL/GenBank/DDBJ databases">
        <title>Genomic Encyclopedia of Type Strains, Phase IV (KMG-IV): sequencing the most valuable type-strain genomes for metagenomic binning, comparative biology and taxonomic classification.</title>
        <authorList>
            <person name="Goeker M."/>
        </authorList>
    </citation>
    <scope>NUCLEOTIDE SEQUENCE [LARGE SCALE GENOMIC DNA]</scope>
    <source>
        <strain evidence="4 5">DSM 28302</strain>
    </source>
</reference>
<dbReference type="PROSITE" id="PS50977">
    <property type="entry name" value="HTH_TETR_2"/>
    <property type="match status" value="1"/>
</dbReference>
<protein>
    <submittedName>
        <fullName evidence="4">AcrR family transcriptional regulator</fullName>
    </submittedName>
</protein>
<evidence type="ECO:0000259" key="3">
    <source>
        <dbReference type="PROSITE" id="PS50977"/>
    </source>
</evidence>
<gene>
    <name evidence="4" type="ORF">ABID28_000363</name>
</gene>
<dbReference type="Pfam" id="PF14278">
    <property type="entry name" value="TetR_C_8"/>
    <property type="match status" value="1"/>
</dbReference>
<dbReference type="InterPro" id="IPR050624">
    <property type="entry name" value="HTH-type_Tx_Regulator"/>
</dbReference>
<evidence type="ECO:0000256" key="2">
    <source>
        <dbReference type="PROSITE-ProRule" id="PRU00335"/>
    </source>
</evidence>
<evidence type="ECO:0000256" key="1">
    <source>
        <dbReference type="ARBA" id="ARBA00023125"/>
    </source>
</evidence>
<organism evidence="4 5">
    <name type="scientific">Streptococcus porcorum</name>
    <dbReference type="NCBI Taxonomy" id="701526"/>
    <lineage>
        <taxon>Bacteria</taxon>
        <taxon>Bacillati</taxon>
        <taxon>Bacillota</taxon>
        <taxon>Bacilli</taxon>
        <taxon>Lactobacillales</taxon>
        <taxon>Streptococcaceae</taxon>
        <taxon>Streptococcus</taxon>
    </lineage>
</organism>
<feature type="DNA-binding region" description="H-T-H motif" evidence="2">
    <location>
        <begin position="29"/>
        <end position="48"/>
    </location>
</feature>
<feature type="domain" description="HTH tetR-type" evidence="3">
    <location>
        <begin position="6"/>
        <end position="66"/>
    </location>
</feature>
<evidence type="ECO:0000313" key="4">
    <source>
        <dbReference type="EMBL" id="MET3633730.1"/>
    </source>
</evidence>
<dbReference type="PANTHER" id="PTHR43479">
    <property type="entry name" value="ACREF/ENVCD OPERON REPRESSOR-RELATED"/>
    <property type="match status" value="1"/>
</dbReference>
<sequence>MQKRQTQTKTIIKDSLASLLLEEKFEDISVSKLTRKSGINRGTFYLHYIDKYDMMDQLKAETLAQLTQILEDTNLNPKATIKAALDYLKNDFTFIFAISKSSFTDFSQTITIFLKNMIENSPMVVSDLANSYHIPEKYALEMLVASIESIITLWIADGAIESTEEMTEIIFNVSYFDKWR</sequence>
<dbReference type="InterPro" id="IPR009057">
    <property type="entry name" value="Homeodomain-like_sf"/>
</dbReference>
<dbReference type="Gene3D" id="1.10.357.10">
    <property type="entry name" value="Tetracycline Repressor, domain 2"/>
    <property type="match status" value="1"/>
</dbReference>
<dbReference type="EMBL" id="JBEPLN010000004">
    <property type="protein sequence ID" value="MET3633730.1"/>
    <property type="molecule type" value="Genomic_DNA"/>
</dbReference>
<evidence type="ECO:0000313" key="5">
    <source>
        <dbReference type="Proteomes" id="UP001549037"/>
    </source>
</evidence>
<dbReference type="PANTHER" id="PTHR43479:SF7">
    <property type="entry name" value="TETR-FAMILY TRANSCRIPTIONAL REGULATOR"/>
    <property type="match status" value="1"/>
</dbReference>
<dbReference type="Proteomes" id="UP001549037">
    <property type="component" value="Unassembled WGS sequence"/>
</dbReference>
<dbReference type="RefSeq" id="WP_354367535.1">
    <property type="nucleotide sequence ID" value="NZ_JBEPLN010000004.1"/>
</dbReference>
<accession>A0ABV2JDV3</accession>
<keyword evidence="1 2" id="KW-0238">DNA-binding</keyword>
<keyword evidence="5" id="KW-1185">Reference proteome</keyword>
<name>A0ABV2JDV3_9STRE</name>
<proteinExistence type="predicted"/>